<dbReference type="Gene3D" id="2.160.20.20">
    <property type="match status" value="1"/>
</dbReference>
<name>A0A182SXU4_9DIPT</name>
<evidence type="ECO:0000259" key="2">
    <source>
        <dbReference type="PROSITE" id="PS51208"/>
    </source>
</evidence>
<dbReference type="EnsemblMetazoa" id="AMAM015613-RA">
    <property type="protein sequence ID" value="AMAM015613-PA"/>
    <property type="gene ID" value="AMAM015613"/>
</dbReference>
<dbReference type="Pfam" id="PF18883">
    <property type="entry name" value="AC_1"/>
    <property type="match status" value="1"/>
</dbReference>
<feature type="domain" description="Autotransporter" evidence="2">
    <location>
        <begin position="529"/>
        <end position="810"/>
    </location>
</feature>
<dbReference type="Proteomes" id="UP000075901">
    <property type="component" value="Unassembled WGS sequence"/>
</dbReference>
<keyword evidence="4" id="KW-1185">Reference proteome</keyword>
<dbReference type="SMART" id="SM00869">
    <property type="entry name" value="Autotransporter"/>
    <property type="match status" value="1"/>
</dbReference>
<keyword evidence="1" id="KW-0732">Signal</keyword>
<dbReference type="InterPro" id="IPR005546">
    <property type="entry name" value="Autotransporte_beta"/>
</dbReference>
<dbReference type="InterPro" id="IPR011050">
    <property type="entry name" value="Pectin_lyase_fold/virulence"/>
</dbReference>
<dbReference type="InterPro" id="IPR036709">
    <property type="entry name" value="Autotransporte_beta_dom_sf"/>
</dbReference>
<organism evidence="3 4">
    <name type="scientific">Anopheles maculatus</name>
    <dbReference type="NCBI Taxonomy" id="74869"/>
    <lineage>
        <taxon>Eukaryota</taxon>
        <taxon>Metazoa</taxon>
        <taxon>Ecdysozoa</taxon>
        <taxon>Arthropoda</taxon>
        <taxon>Hexapoda</taxon>
        <taxon>Insecta</taxon>
        <taxon>Pterygota</taxon>
        <taxon>Neoptera</taxon>
        <taxon>Endopterygota</taxon>
        <taxon>Diptera</taxon>
        <taxon>Nematocera</taxon>
        <taxon>Culicoidea</taxon>
        <taxon>Culicidae</taxon>
        <taxon>Anophelinae</taxon>
        <taxon>Anopheles</taxon>
        <taxon>Anopheles maculatus group</taxon>
    </lineage>
</organism>
<evidence type="ECO:0000313" key="4">
    <source>
        <dbReference type="Proteomes" id="UP000075901"/>
    </source>
</evidence>
<evidence type="ECO:0000313" key="3">
    <source>
        <dbReference type="EnsemblMetazoa" id="AMAM015613-PA"/>
    </source>
</evidence>
<reference evidence="3" key="2">
    <citation type="submission" date="2020-05" db="UniProtKB">
        <authorList>
            <consortium name="EnsemblMetazoa"/>
        </authorList>
    </citation>
    <scope>IDENTIFICATION</scope>
    <source>
        <strain evidence="3">maculatus3</strain>
    </source>
</reference>
<dbReference type="PANTHER" id="PTHR12338:SF5">
    <property type="entry name" value="ANTIGEN 43-RELATED"/>
    <property type="match status" value="1"/>
</dbReference>
<accession>A0A182SXU4</accession>
<dbReference type="GO" id="GO:0019867">
    <property type="term" value="C:outer membrane"/>
    <property type="evidence" value="ECO:0007669"/>
    <property type="project" value="InterPro"/>
</dbReference>
<dbReference type="Pfam" id="PF03797">
    <property type="entry name" value="Autotransporter"/>
    <property type="match status" value="1"/>
</dbReference>
<dbReference type="SUPFAM" id="SSF103515">
    <property type="entry name" value="Autotransporter"/>
    <property type="match status" value="1"/>
</dbReference>
<dbReference type="PROSITE" id="PS51208">
    <property type="entry name" value="AUTOTRANSPORTER"/>
    <property type="match status" value="1"/>
</dbReference>
<dbReference type="InterPro" id="IPR050909">
    <property type="entry name" value="Bact_Autotransporter_VF"/>
</dbReference>
<dbReference type="InterPro" id="IPR006315">
    <property type="entry name" value="OM_autotransptr_brl_dom"/>
</dbReference>
<dbReference type="InterPro" id="IPR013425">
    <property type="entry name" value="Autotrns_rpt"/>
</dbReference>
<dbReference type="CDD" id="cd01344">
    <property type="entry name" value="PL2_Passenger_AT"/>
    <property type="match status" value="1"/>
</dbReference>
<dbReference type="PANTHER" id="PTHR12338">
    <property type="entry name" value="AUTOTRANSPORTER"/>
    <property type="match status" value="1"/>
</dbReference>
<dbReference type="VEuPathDB" id="VectorBase:AMAM015613"/>
<dbReference type="AlphaFoldDB" id="A0A182SXU4"/>
<dbReference type="SUPFAM" id="SSF51126">
    <property type="entry name" value="Pectin lyase-like"/>
    <property type="match status" value="1"/>
</dbReference>
<dbReference type="InterPro" id="IPR030895">
    <property type="entry name" value="T5SS_PEPC_rpt"/>
</dbReference>
<dbReference type="NCBIfam" id="TIGR04393">
    <property type="entry name" value="rpt_T5SS_PEPC"/>
    <property type="match status" value="4"/>
</dbReference>
<dbReference type="Gene3D" id="2.40.128.130">
    <property type="entry name" value="Autotransporter beta-domain"/>
    <property type="match status" value="1"/>
</dbReference>
<evidence type="ECO:0000256" key="1">
    <source>
        <dbReference type="ARBA" id="ARBA00022729"/>
    </source>
</evidence>
<dbReference type="InterPro" id="IPR012332">
    <property type="entry name" value="Autotransporter_pectin_lyase_C"/>
</dbReference>
<protein>
    <recommendedName>
        <fullName evidence="2">Autotransporter domain-containing protein</fullName>
    </recommendedName>
</protein>
<dbReference type="NCBIfam" id="TIGR01414">
    <property type="entry name" value="autotrans_barl"/>
    <property type="match status" value="1"/>
</dbReference>
<proteinExistence type="predicted"/>
<dbReference type="InterPro" id="IPR043990">
    <property type="entry name" value="AC_1"/>
</dbReference>
<dbReference type="NCBIfam" id="TIGR02601">
    <property type="entry name" value="autotrns_rpt"/>
    <property type="match status" value="1"/>
</dbReference>
<reference evidence="4" key="1">
    <citation type="submission" date="2013-09" db="EMBL/GenBank/DDBJ databases">
        <title>The Genome Sequence of Anopheles maculatus species B.</title>
        <authorList>
            <consortium name="The Broad Institute Genomics Platform"/>
            <person name="Neafsey D.E."/>
            <person name="Besansky N."/>
            <person name="Howell P."/>
            <person name="Walton C."/>
            <person name="Young S.K."/>
            <person name="Zeng Q."/>
            <person name="Gargeya S."/>
            <person name="Fitzgerald M."/>
            <person name="Haas B."/>
            <person name="Abouelleil A."/>
            <person name="Allen A.W."/>
            <person name="Alvarado L."/>
            <person name="Arachchi H.M."/>
            <person name="Berlin A.M."/>
            <person name="Chapman S.B."/>
            <person name="Gainer-Dewar J."/>
            <person name="Goldberg J."/>
            <person name="Griggs A."/>
            <person name="Gujja S."/>
            <person name="Hansen M."/>
            <person name="Howarth C."/>
            <person name="Imamovic A."/>
            <person name="Ireland A."/>
            <person name="Larimer J."/>
            <person name="McCowan C."/>
            <person name="Murphy C."/>
            <person name="Pearson M."/>
            <person name="Poon T.W."/>
            <person name="Priest M."/>
            <person name="Roberts A."/>
            <person name="Saif S."/>
            <person name="Shea T."/>
            <person name="Sisk P."/>
            <person name="Sykes S."/>
            <person name="Wortman J."/>
            <person name="Nusbaum C."/>
            <person name="Birren B."/>
        </authorList>
    </citation>
    <scope>NUCLEOTIDE SEQUENCE [LARGE SCALE GENOMIC DNA]</scope>
    <source>
        <strain evidence="4">maculatus3</strain>
    </source>
</reference>
<sequence length="810" mass="83752">MLIENGGLASAQSVTVGSAAGSSGVVEVTGVGSRLTSESSIMIGVFGSGTMKIADGGVVTSDPGLAIVGFLDGSTGLLELTGTGSRLDTTSPLFIAYGSGSQGNLNILDGATMTSGEAQVGQEGTGNVHISGGGSTWQVADLFWVGSNGDGSVVVDGGGTLKSDIALVGHMAGSNGQILISGQGSSWNTPSIYLSGDYFGGNGGDSSLTINNGAIVKANNISMATGAVGSAVLNIGNAAGSAATAAGIIEGQSVTMAGDSTVVFNHTDSNYQFNPSIEGVGKVDIYSGTTLLNGSNSYAGTTTVAGGALQAGAAGAFSAASNYIVGRAGLLDLAGFSQTLNSLNNSGTVSFNGAPGTVLTINGDYTGNDGLLNFNSVLGADTSVTDKLVINGNTSGTTRVGVTNLGGSGAETLNGIELIAVNGLSDGEFVKQGRIVAGAYDYSLARGTGTNSGNWYLTSAVIPVDPIPPVDPVPPVDPAPPIEPINPAPMVERPEAGSYTANLAAANNLFVTSLNDRQGETQYIDALTGEHKVTSLWMRNEGGHNRSRDASGQLQTQSNRYVLQLGGDIAQWSYNNMDRFRLGMMAGYGNNKSNTHSSHSGYRSEGSVDGYTVGLYGTWYANDEDKSGLYVDSWAQYNWFNNSVQGEGLSREEYKSKGVTASVESGYTFNLGENADKTKTYFIQPKAQVTWMGVKADDHREANGTQVSGLGDGNIQTRLGARVYMKGQNSKGQEFQPFVETNWVHNTEDFGTMMNDTEVKQAGAKNIGELKLGIEGQISKRLNIWGNVGQQVGNKGYSDTDVMLGMQYNF</sequence>